<name>A0A0W0THF8_9GAMM</name>
<dbReference type="RefSeq" id="WP_156413401.1">
    <property type="nucleotide sequence ID" value="NZ_CAAAHT010000006.1"/>
</dbReference>
<dbReference type="AlphaFoldDB" id="A0A0W0THF8"/>
<evidence type="ECO:0000313" key="4">
    <source>
        <dbReference type="Proteomes" id="UP000251942"/>
    </source>
</evidence>
<evidence type="ECO:0000313" key="1">
    <source>
        <dbReference type="EMBL" id="KTC95032.1"/>
    </source>
</evidence>
<gene>
    <name evidence="1" type="ORF">Lfee_2696</name>
    <name evidence="2" type="ORF">NCTC12022_02499</name>
</gene>
<evidence type="ECO:0000313" key="3">
    <source>
        <dbReference type="Proteomes" id="UP000054698"/>
    </source>
</evidence>
<dbReference type="Proteomes" id="UP000054698">
    <property type="component" value="Unassembled WGS sequence"/>
</dbReference>
<sequence length="50" mass="5636">MGNYLLRAKIGSGKLIVISKFAKLEAQDNISMASFFNHVKEINHEEELPC</sequence>
<reference evidence="2 4" key="2">
    <citation type="submission" date="2018-06" db="EMBL/GenBank/DDBJ databases">
        <authorList>
            <consortium name="Pathogen Informatics"/>
            <person name="Doyle S."/>
        </authorList>
    </citation>
    <scope>NUCLEOTIDE SEQUENCE [LARGE SCALE GENOMIC DNA]</scope>
    <source>
        <strain evidence="2 4">NCTC12022</strain>
    </source>
</reference>
<dbReference type="EMBL" id="LNYB01000085">
    <property type="protein sequence ID" value="KTC95032.1"/>
    <property type="molecule type" value="Genomic_DNA"/>
</dbReference>
<proteinExistence type="predicted"/>
<keyword evidence="3" id="KW-1185">Reference proteome</keyword>
<accession>A0A0W0THF8</accession>
<dbReference type="EMBL" id="UASS01000022">
    <property type="protein sequence ID" value="SPX61750.1"/>
    <property type="molecule type" value="Genomic_DNA"/>
</dbReference>
<evidence type="ECO:0000313" key="2">
    <source>
        <dbReference type="EMBL" id="SPX61750.1"/>
    </source>
</evidence>
<protein>
    <submittedName>
        <fullName evidence="1">Uncharacterized protein</fullName>
    </submittedName>
</protein>
<organism evidence="1 3">
    <name type="scientific">Legionella feeleii</name>
    <dbReference type="NCBI Taxonomy" id="453"/>
    <lineage>
        <taxon>Bacteria</taxon>
        <taxon>Pseudomonadati</taxon>
        <taxon>Pseudomonadota</taxon>
        <taxon>Gammaproteobacteria</taxon>
        <taxon>Legionellales</taxon>
        <taxon>Legionellaceae</taxon>
        <taxon>Legionella</taxon>
    </lineage>
</organism>
<dbReference type="Proteomes" id="UP000251942">
    <property type="component" value="Unassembled WGS sequence"/>
</dbReference>
<dbReference type="STRING" id="453.Lfee_2696"/>
<reference evidence="1 3" key="1">
    <citation type="submission" date="2015-11" db="EMBL/GenBank/DDBJ databases">
        <title>Genomic analysis of 38 Legionella species identifies large and diverse effector repertoires.</title>
        <authorList>
            <person name="Burstein D."/>
            <person name="Amaro F."/>
            <person name="Zusman T."/>
            <person name="Lifshitz Z."/>
            <person name="Cohen O."/>
            <person name="Gilbert J.A."/>
            <person name="Pupko T."/>
            <person name="Shuman H.A."/>
            <person name="Segal G."/>
        </authorList>
    </citation>
    <scope>NUCLEOTIDE SEQUENCE [LARGE SCALE GENOMIC DNA]</scope>
    <source>
        <strain evidence="1 3">WO-44C</strain>
    </source>
</reference>